<feature type="transmembrane region" description="Helical" evidence="7">
    <location>
        <begin position="212"/>
        <end position="232"/>
    </location>
</feature>
<feature type="domain" description="Acyltransferase 3" evidence="8">
    <location>
        <begin position="14"/>
        <end position="317"/>
    </location>
</feature>
<evidence type="ECO:0000313" key="9">
    <source>
        <dbReference type="EMBL" id="ABW26911.1"/>
    </source>
</evidence>
<dbReference type="PANTHER" id="PTHR40074">
    <property type="entry name" value="O-ACETYLTRANSFERASE WECH"/>
    <property type="match status" value="1"/>
</dbReference>
<evidence type="ECO:0000256" key="6">
    <source>
        <dbReference type="ARBA" id="ARBA00023136"/>
    </source>
</evidence>
<keyword evidence="9" id="KW-0012">Acyltransferase</keyword>
<comment type="subcellular location">
    <subcellularLocation>
        <location evidence="1">Cell membrane</location>
        <topology evidence="1">Multi-pass membrane protein</topology>
    </subcellularLocation>
</comment>
<dbReference type="Pfam" id="PF01757">
    <property type="entry name" value="Acyl_transf_3"/>
    <property type="match status" value="1"/>
</dbReference>
<feature type="transmembrane region" description="Helical" evidence="7">
    <location>
        <begin position="157"/>
        <end position="180"/>
    </location>
</feature>
<feature type="transmembrane region" description="Helical" evidence="7">
    <location>
        <begin position="127"/>
        <end position="150"/>
    </location>
</feature>
<evidence type="ECO:0000256" key="2">
    <source>
        <dbReference type="ARBA" id="ARBA00007400"/>
    </source>
</evidence>
<evidence type="ECO:0000256" key="5">
    <source>
        <dbReference type="ARBA" id="ARBA00022989"/>
    </source>
</evidence>
<evidence type="ECO:0000313" key="10">
    <source>
        <dbReference type="Proteomes" id="UP000000268"/>
    </source>
</evidence>
<feature type="transmembrane region" description="Helical" evidence="7">
    <location>
        <begin position="238"/>
        <end position="256"/>
    </location>
</feature>
<dbReference type="STRING" id="329726.AM1_1891"/>
<dbReference type="RefSeq" id="WP_012162413.1">
    <property type="nucleotide sequence ID" value="NC_009925.1"/>
</dbReference>
<dbReference type="OrthoDB" id="6623990at2"/>
<dbReference type="Proteomes" id="UP000000268">
    <property type="component" value="Chromosome"/>
</dbReference>
<keyword evidence="6 7" id="KW-0472">Membrane</keyword>
<feature type="transmembrane region" description="Helical" evidence="7">
    <location>
        <begin position="296"/>
        <end position="318"/>
    </location>
</feature>
<dbReference type="GO" id="GO:0016413">
    <property type="term" value="F:O-acetyltransferase activity"/>
    <property type="evidence" value="ECO:0007669"/>
    <property type="project" value="TreeGrafter"/>
</dbReference>
<evidence type="ECO:0000256" key="7">
    <source>
        <dbReference type="SAM" id="Phobius"/>
    </source>
</evidence>
<evidence type="ECO:0000256" key="1">
    <source>
        <dbReference type="ARBA" id="ARBA00004651"/>
    </source>
</evidence>
<dbReference type="eggNOG" id="COG4763">
    <property type="taxonomic scope" value="Bacteria"/>
</dbReference>
<reference evidence="9 10" key="1">
    <citation type="journal article" date="2008" name="Proc. Natl. Acad. Sci. U.S.A.">
        <title>Niche adaptation and genome expansion in the chlorophyll d-producing cyanobacterium Acaryochloris marina.</title>
        <authorList>
            <person name="Swingley W.D."/>
            <person name="Chen M."/>
            <person name="Cheung P.C."/>
            <person name="Conrad A.L."/>
            <person name="Dejesa L.C."/>
            <person name="Hao J."/>
            <person name="Honchak B.M."/>
            <person name="Karbach L.E."/>
            <person name="Kurdoglu A."/>
            <person name="Lahiri S."/>
            <person name="Mastrian S.D."/>
            <person name="Miyashita H."/>
            <person name="Page L."/>
            <person name="Ramakrishna P."/>
            <person name="Satoh S."/>
            <person name="Sattley W.M."/>
            <person name="Shimada Y."/>
            <person name="Taylor H.L."/>
            <person name="Tomo T."/>
            <person name="Tsuchiya T."/>
            <person name="Wang Z.T."/>
            <person name="Raymond J."/>
            <person name="Mimuro M."/>
            <person name="Blankenship R.E."/>
            <person name="Touchman J.W."/>
        </authorList>
    </citation>
    <scope>NUCLEOTIDE SEQUENCE [LARGE SCALE GENOMIC DNA]</scope>
    <source>
        <strain evidence="10">MBIC 11017</strain>
    </source>
</reference>
<organism evidence="9 10">
    <name type="scientific">Acaryochloris marina (strain MBIC 11017)</name>
    <dbReference type="NCBI Taxonomy" id="329726"/>
    <lineage>
        <taxon>Bacteria</taxon>
        <taxon>Bacillati</taxon>
        <taxon>Cyanobacteriota</taxon>
        <taxon>Cyanophyceae</taxon>
        <taxon>Acaryochloridales</taxon>
        <taxon>Acaryochloridaceae</taxon>
        <taxon>Acaryochloris</taxon>
    </lineage>
</organism>
<feature type="transmembrane region" description="Helical" evidence="7">
    <location>
        <begin position="53"/>
        <end position="71"/>
    </location>
</feature>
<dbReference type="GO" id="GO:0005886">
    <property type="term" value="C:plasma membrane"/>
    <property type="evidence" value="ECO:0007669"/>
    <property type="project" value="UniProtKB-SubCell"/>
</dbReference>
<evidence type="ECO:0000256" key="3">
    <source>
        <dbReference type="ARBA" id="ARBA00022475"/>
    </source>
</evidence>
<dbReference type="AlphaFoldDB" id="B0CEE5"/>
<feature type="transmembrane region" description="Helical" evidence="7">
    <location>
        <begin position="21"/>
        <end position="41"/>
    </location>
</feature>
<evidence type="ECO:0000256" key="4">
    <source>
        <dbReference type="ARBA" id="ARBA00022692"/>
    </source>
</evidence>
<feature type="transmembrane region" description="Helical" evidence="7">
    <location>
        <begin position="91"/>
        <end position="107"/>
    </location>
</feature>
<dbReference type="EMBL" id="CP000828">
    <property type="protein sequence ID" value="ABW26911.1"/>
    <property type="molecule type" value="Genomic_DNA"/>
</dbReference>
<evidence type="ECO:0000259" key="8">
    <source>
        <dbReference type="Pfam" id="PF01757"/>
    </source>
</evidence>
<dbReference type="PANTHER" id="PTHR40074:SF2">
    <property type="entry name" value="O-ACETYLTRANSFERASE WECH"/>
    <property type="match status" value="1"/>
</dbReference>
<keyword evidence="5 7" id="KW-1133">Transmembrane helix</keyword>
<keyword evidence="9" id="KW-0808">Transferase</keyword>
<gene>
    <name evidence="9" type="ordered locus">AM1_1891</name>
</gene>
<keyword evidence="10" id="KW-1185">Reference proteome</keyword>
<comment type="similarity">
    <text evidence="2">Belongs to the acyltransferase 3 family.</text>
</comment>
<dbReference type="KEGG" id="amr:AM1_1891"/>
<proteinExistence type="inferred from homology"/>
<name>B0CEE5_ACAM1</name>
<dbReference type="GO" id="GO:0009246">
    <property type="term" value="P:enterobacterial common antigen biosynthetic process"/>
    <property type="evidence" value="ECO:0007669"/>
    <property type="project" value="TreeGrafter"/>
</dbReference>
<feature type="transmembrane region" description="Helical" evidence="7">
    <location>
        <begin position="268"/>
        <end position="290"/>
    </location>
</feature>
<keyword evidence="4 7" id="KW-0812">Transmembrane</keyword>
<accession>B0CEE5</accession>
<keyword evidence="3" id="KW-1003">Cell membrane</keyword>
<dbReference type="HOGENOM" id="CLU_023915_6_0_3"/>
<dbReference type="InterPro" id="IPR002656">
    <property type="entry name" value="Acyl_transf_3_dom"/>
</dbReference>
<sequence>MPQAAGHPPQQRIEWIDYAKGIGIFLVVLGHVLRGLGASVGQGYQPELRAMDQWIYAFHMPLFFLLSGLFADRAVSKPPRRFLIDRFQKILYPYFLWSALVGALRILSGQNKGTTLLQFLTGFWTTIYYPIDIFWFLFALFLISTLFYGLRKLKVSLVLLLLVSSALYGVSVIFPLWISWDPGQRVQTYGLYFVLGAMARAFLMAKRPPQAMGVDIMGSFLILTLCVYYQVLVTPVPNPVLALIGVYGCILLAQLLAQQQWLPIVQQWGMASLPIYVSHTIATATTRIILEKGLQVSHLYVHVVLGVIAGLLLPMLLVKGLERIGFPYLFTLAHKA</sequence>
<protein>
    <submittedName>
        <fullName evidence="9">Acyltransferase family protein</fullName>
    </submittedName>
</protein>